<keyword evidence="3" id="KW-0808">Transferase</keyword>
<evidence type="ECO:0000256" key="1">
    <source>
        <dbReference type="ARBA" id="ARBA00005755"/>
    </source>
</evidence>
<gene>
    <name evidence="10" type="ORF">PPIT_000141</name>
</gene>
<feature type="domain" description="DNA-directed DNA polymerase family B mitochondria/virus" evidence="9">
    <location>
        <begin position="7"/>
        <end position="201"/>
    </location>
</feature>
<keyword evidence="4" id="KW-0548">Nucleotidyltransferase</keyword>
<protein>
    <recommendedName>
        <fullName evidence="2">DNA-directed DNA polymerase</fullName>
        <ecNumber evidence="2">2.7.7.7</ecNumber>
    </recommendedName>
</protein>
<evidence type="ECO:0000313" key="10">
    <source>
        <dbReference type="EMBL" id="QEG57037.1"/>
    </source>
</evidence>
<keyword evidence="10" id="KW-0496">Mitochondrion</keyword>
<sequence>MNVYLVLDPTGKYFDDLNEAFYGGHVDMYVPKNIEGTKVYHYDINSLYPYAMKTFKYPTNFVAYFKGDVSNMPEYNKMYKDCVGFYKVKVTSPKDITHPLLPVKINNSSVYAEGTWTGWYYSEELNNAVKYGYSYEILEGYLFNSDEIFAGYVDRMYKMKEESQKDSPGYVISKLLMNSLYGRFGMKRSMVNHEIVKQKKC</sequence>
<dbReference type="EC" id="2.7.7.7" evidence="2"/>
<reference evidence="10" key="1">
    <citation type="journal article" date="2019" name="Genome Biol. Evol.">
        <title>Evidence of extensive intraspecific noncoding reshuffling in a 169-kb mitochondrial genome of a basidiomycetous fungus.</title>
        <authorList>
            <person name="Lee H.H."/>
            <person name="Ke H.M."/>
            <person name="Lin C.I."/>
            <person name="Lee T.J."/>
            <person name="Chung C.L."/>
            <person name="Tsai I.J."/>
        </authorList>
    </citation>
    <scope>NUCLEOTIDE SEQUENCE</scope>
    <source>
        <strain evidence="10">BCRC 35384</strain>
    </source>
</reference>
<dbReference type="InterPro" id="IPR043502">
    <property type="entry name" value="DNA/RNA_pol_sf"/>
</dbReference>
<dbReference type="GO" id="GO:0006260">
    <property type="term" value="P:DNA replication"/>
    <property type="evidence" value="ECO:0007669"/>
    <property type="project" value="UniProtKB-KW"/>
</dbReference>
<evidence type="ECO:0000256" key="8">
    <source>
        <dbReference type="ARBA" id="ARBA00049244"/>
    </source>
</evidence>
<evidence type="ECO:0000256" key="5">
    <source>
        <dbReference type="ARBA" id="ARBA00022705"/>
    </source>
</evidence>
<dbReference type="GO" id="GO:0003677">
    <property type="term" value="F:DNA binding"/>
    <property type="evidence" value="ECO:0007669"/>
    <property type="project" value="UniProtKB-KW"/>
</dbReference>
<dbReference type="EMBL" id="MK623257">
    <property type="protein sequence ID" value="QEG57037.1"/>
    <property type="molecule type" value="Genomic_DNA"/>
</dbReference>
<keyword evidence="6" id="KW-0239">DNA-directed DNA polymerase</keyword>
<dbReference type="SUPFAM" id="SSF56672">
    <property type="entry name" value="DNA/RNA polymerases"/>
    <property type="match status" value="1"/>
</dbReference>
<dbReference type="AlphaFoldDB" id="A0A5B9RK26"/>
<dbReference type="GO" id="GO:0003887">
    <property type="term" value="F:DNA-directed DNA polymerase activity"/>
    <property type="evidence" value="ECO:0007669"/>
    <property type="project" value="UniProtKB-KW"/>
</dbReference>
<dbReference type="GO" id="GO:0000166">
    <property type="term" value="F:nucleotide binding"/>
    <property type="evidence" value="ECO:0007669"/>
    <property type="project" value="InterPro"/>
</dbReference>
<keyword evidence="7" id="KW-0238">DNA-binding</keyword>
<evidence type="ECO:0000256" key="6">
    <source>
        <dbReference type="ARBA" id="ARBA00022932"/>
    </source>
</evidence>
<name>A0A5B9RK26_9AGAM</name>
<accession>A0A5B9RK26</accession>
<dbReference type="InterPro" id="IPR004868">
    <property type="entry name" value="DNA-dir_DNA_pol_B_mt/vir"/>
</dbReference>
<evidence type="ECO:0000256" key="4">
    <source>
        <dbReference type="ARBA" id="ARBA00022695"/>
    </source>
</evidence>
<dbReference type="InterPro" id="IPR023211">
    <property type="entry name" value="DNA_pol_palm_dom_sf"/>
</dbReference>
<evidence type="ECO:0000259" key="9">
    <source>
        <dbReference type="Pfam" id="PF03175"/>
    </source>
</evidence>
<keyword evidence="5" id="KW-0235">DNA replication</keyword>
<reference evidence="10" key="2">
    <citation type="submission" date="2019-03" db="EMBL/GenBank/DDBJ databases">
        <authorList>
            <person name="Lee H.-H."/>
            <person name="Tsai I.J."/>
        </authorList>
    </citation>
    <scope>NUCLEOTIDE SEQUENCE</scope>
    <source>
        <strain evidence="10">BCRC 35384</strain>
    </source>
</reference>
<organism evidence="10">
    <name type="scientific">Porodaedalea pini</name>
    <dbReference type="NCBI Taxonomy" id="108901"/>
    <lineage>
        <taxon>Eukaryota</taxon>
        <taxon>Fungi</taxon>
        <taxon>Dikarya</taxon>
        <taxon>Basidiomycota</taxon>
        <taxon>Agaricomycotina</taxon>
        <taxon>Agaricomycetes</taxon>
        <taxon>Hymenochaetales</taxon>
        <taxon>Hymenochaetaceae</taxon>
        <taxon>Porodaedalea</taxon>
    </lineage>
</organism>
<dbReference type="Pfam" id="PF03175">
    <property type="entry name" value="DNA_pol_B_2"/>
    <property type="match status" value="1"/>
</dbReference>
<evidence type="ECO:0000256" key="2">
    <source>
        <dbReference type="ARBA" id="ARBA00012417"/>
    </source>
</evidence>
<comment type="similarity">
    <text evidence="1">Belongs to the DNA polymerase type-B family.</text>
</comment>
<geneLocation type="mitochondrion" evidence="10"/>
<dbReference type="Gene3D" id="1.10.287.690">
    <property type="entry name" value="Helix hairpin bin"/>
    <property type="match status" value="1"/>
</dbReference>
<evidence type="ECO:0000256" key="7">
    <source>
        <dbReference type="ARBA" id="ARBA00023125"/>
    </source>
</evidence>
<comment type="catalytic activity">
    <reaction evidence="8">
        <text>DNA(n) + a 2'-deoxyribonucleoside 5'-triphosphate = DNA(n+1) + diphosphate</text>
        <dbReference type="Rhea" id="RHEA:22508"/>
        <dbReference type="Rhea" id="RHEA-COMP:17339"/>
        <dbReference type="Rhea" id="RHEA-COMP:17340"/>
        <dbReference type="ChEBI" id="CHEBI:33019"/>
        <dbReference type="ChEBI" id="CHEBI:61560"/>
        <dbReference type="ChEBI" id="CHEBI:173112"/>
        <dbReference type="EC" id="2.7.7.7"/>
    </reaction>
</comment>
<evidence type="ECO:0000256" key="3">
    <source>
        <dbReference type="ARBA" id="ARBA00022679"/>
    </source>
</evidence>
<dbReference type="PANTHER" id="PTHR33568:SF3">
    <property type="entry name" value="DNA-DIRECTED DNA POLYMERASE"/>
    <property type="match status" value="1"/>
</dbReference>
<dbReference type="Gene3D" id="3.90.1600.10">
    <property type="entry name" value="Palm domain of DNA polymerase"/>
    <property type="match status" value="1"/>
</dbReference>
<dbReference type="PANTHER" id="PTHR33568">
    <property type="entry name" value="DNA POLYMERASE"/>
    <property type="match status" value="1"/>
</dbReference>
<proteinExistence type="inferred from homology"/>